<evidence type="ECO:0000256" key="3">
    <source>
        <dbReference type="ARBA" id="ARBA00022729"/>
    </source>
</evidence>
<evidence type="ECO:0000256" key="1">
    <source>
        <dbReference type="ARBA" id="ARBA00004479"/>
    </source>
</evidence>
<evidence type="ECO:0000259" key="18">
    <source>
        <dbReference type="PROSITE" id="PS50050"/>
    </source>
</evidence>
<feature type="disulfide bond" evidence="14">
    <location>
        <begin position="66"/>
        <end position="81"/>
    </location>
</feature>
<evidence type="ECO:0000256" key="14">
    <source>
        <dbReference type="PROSITE-ProRule" id="PRU00206"/>
    </source>
</evidence>
<evidence type="ECO:0000256" key="2">
    <source>
        <dbReference type="ARBA" id="ARBA00022692"/>
    </source>
</evidence>
<dbReference type="PANTHER" id="PTHR47881:SF1">
    <property type="entry name" value="TUMOR NECROSIS FACTOR RECEPTOR SUPERFAMILY MEMBER 4"/>
    <property type="match status" value="1"/>
</dbReference>
<keyword evidence="3 17" id="KW-0732">Signal</keyword>
<feature type="transmembrane region" description="Helical" evidence="16">
    <location>
        <begin position="216"/>
        <end position="240"/>
    </location>
</feature>
<dbReference type="AlphaFoldDB" id="A0A8B7SNP4"/>
<feature type="disulfide bond" evidence="14">
    <location>
        <begin position="42"/>
        <end position="55"/>
    </location>
</feature>
<dbReference type="FunFam" id="2.10.50.10:FF:000026">
    <property type="entry name" value="Tumor necrosis factor receptor superfamily member 4"/>
    <property type="match status" value="1"/>
</dbReference>
<evidence type="ECO:0000256" key="11">
    <source>
        <dbReference type="ARBA" id="ARBA00063202"/>
    </source>
</evidence>
<keyword evidence="8 20" id="KW-0675">Receptor</keyword>
<evidence type="ECO:0000256" key="9">
    <source>
        <dbReference type="ARBA" id="ARBA00023180"/>
    </source>
</evidence>
<dbReference type="GO" id="GO:0006954">
    <property type="term" value="P:inflammatory response"/>
    <property type="evidence" value="ECO:0007669"/>
    <property type="project" value="InterPro"/>
</dbReference>
<protein>
    <recommendedName>
        <fullName evidence="12">Tumor necrosis factor receptor superfamily member 4</fullName>
    </recommendedName>
    <alternativeName>
        <fullName evidence="13">OX40L receptor</fullName>
    </alternativeName>
</protein>
<feature type="compositionally biased region" description="Polar residues" evidence="15">
    <location>
        <begin position="196"/>
        <end position="207"/>
    </location>
</feature>
<dbReference type="InterPro" id="IPR020445">
    <property type="entry name" value="TNFR_4"/>
</dbReference>
<evidence type="ECO:0000256" key="15">
    <source>
        <dbReference type="SAM" id="MobiDB-lite"/>
    </source>
</evidence>
<dbReference type="InterPro" id="IPR034022">
    <property type="entry name" value="TNFRSF4_N"/>
</dbReference>
<evidence type="ECO:0000256" key="7">
    <source>
        <dbReference type="ARBA" id="ARBA00023157"/>
    </source>
</evidence>
<evidence type="ECO:0000313" key="20">
    <source>
        <dbReference type="RefSeq" id="XP_019513993.1"/>
    </source>
</evidence>
<evidence type="ECO:0000256" key="16">
    <source>
        <dbReference type="SAM" id="Phobius"/>
    </source>
</evidence>
<feature type="signal peptide" evidence="17">
    <location>
        <begin position="1"/>
        <end position="26"/>
    </location>
</feature>
<evidence type="ECO:0000256" key="10">
    <source>
        <dbReference type="ARBA" id="ARBA00054481"/>
    </source>
</evidence>
<keyword evidence="19" id="KW-1185">Reference proteome</keyword>
<keyword evidence="5 16" id="KW-1133">Transmembrane helix</keyword>
<keyword evidence="9" id="KW-0325">Glycoprotein</keyword>
<dbReference type="PROSITE" id="PS50050">
    <property type="entry name" value="TNFR_NGFR_2"/>
    <property type="match status" value="2"/>
</dbReference>
<dbReference type="Proteomes" id="UP000694851">
    <property type="component" value="Unplaced"/>
</dbReference>
<comment type="caution">
    <text evidence="14">Lacks conserved residue(s) required for the propagation of feature annotation.</text>
</comment>
<feature type="disulfide bond" evidence="14">
    <location>
        <begin position="45"/>
        <end position="63"/>
    </location>
</feature>
<dbReference type="RefSeq" id="XP_019513993.1">
    <property type="nucleotide sequence ID" value="XM_019658448.1"/>
</dbReference>
<comment type="function">
    <text evidence="10">Receptor for TNFSF4/OX40L/GP34. Is a costimulatory molecule implicated in long-term T-cell immunity.</text>
</comment>
<dbReference type="SUPFAM" id="SSF57586">
    <property type="entry name" value="TNF receptor-like"/>
    <property type="match status" value="3"/>
</dbReference>
<evidence type="ECO:0000256" key="13">
    <source>
        <dbReference type="ARBA" id="ARBA00082647"/>
    </source>
</evidence>
<evidence type="ECO:0000256" key="8">
    <source>
        <dbReference type="ARBA" id="ARBA00023170"/>
    </source>
</evidence>
<dbReference type="GO" id="GO:0005031">
    <property type="term" value="F:tumor necrosis factor receptor activity"/>
    <property type="evidence" value="ECO:0007669"/>
    <property type="project" value="InterPro"/>
</dbReference>
<evidence type="ECO:0000256" key="12">
    <source>
        <dbReference type="ARBA" id="ARBA00072143"/>
    </source>
</evidence>
<dbReference type="PRINTS" id="PR01921">
    <property type="entry name" value="TNFACTORR4"/>
</dbReference>
<keyword evidence="7 14" id="KW-1015">Disulfide bond</keyword>
<comment type="subcellular location">
    <subcellularLocation>
        <location evidence="1">Membrane</location>
        <topology evidence="1">Single-pass type I membrane protein</topology>
    </subcellularLocation>
</comment>
<accession>A0A8B7SNP4</accession>
<dbReference type="CDD" id="cd13406">
    <property type="entry name" value="TNFRSF4"/>
    <property type="match status" value="1"/>
</dbReference>
<dbReference type="Gene3D" id="2.10.50.10">
    <property type="entry name" value="Tumor Necrosis Factor Receptor, subunit A, domain 2"/>
    <property type="match status" value="2"/>
</dbReference>
<evidence type="ECO:0000256" key="6">
    <source>
        <dbReference type="ARBA" id="ARBA00023136"/>
    </source>
</evidence>
<organism evidence="19 20">
    <name type="scientific">Hipposideros armiger</name>
    <name type="common">Great Himalayan leaf-nosed bat</name>
    <dbReference type="NCBI Taxonomy" id="186990"/>
    <lineage>
        <taxon>Eukaryota</taxon>
        <taxon>Metazoa</taxon>
        <taxon>Chordata</taxon>
        <taxon>Craniata</taxon>
        <taxon>Vertebrata</taxon>
        <taxon>Euteleostomi</taxon>
        <taxon>Mammalia</taxon>
        <taxon>Eutheria</taxon>
        <taxon>Laurasiatheria</taxon>
        <taxon>Chiroptera</taxon>
        <taxon>Yinpterochiroptera</taxon>
        <taxon>Rhinolophoidea</taxon>
        <taxon>Hipposideridae</taxon>
        <taxon>Hipposideros</taxon>
    </lineage>
</organism>
<feature type="domain" description="TNFR-Cys" evidence="18">
    <location>
        <begin position="65"/>
        <end position="107"/>
    </location>
</feature>
<dbReference type="GO" id="GO:0009897">
    <property type="term" value="C:external side of plasma membrane"/>
    <property type="evidence" value="ECO:0007669"/>
    <property type="project" value="TreeGrafter"/>
</dbReference>
<keyword evidence="6 16" id="KW-0472">Membrane</keyword>
<dbReference type="SMART" id="SM00208">
    <property type="entry name" value="TNFR"/>
    <property type="match status" value="3"/>
</dbReference>
<evidence type="ECO:0000313" key="19">
    <source>
        <dbReference type="Proteomes" id="UP000694851"/>
    </source>
</evidence>
<comment type="subunit">
    <text evidence="11">Interacts with TRAF2, TRAF3 and TRAF5.</text>
</comment>
<feature type="repeat" description="TNFR-Cys" evidence="14">
    <location>
        <begin position="29"/>
        <end position="63"/>
    </location>
</feature>
<dbReference type="FunFam" id="2.10.50.10:FF:000038">
    <property type="entry name" value="Tumor necrosis factor receptor superfamily member 4"/>
    <property type="match status" value="1"/>
</dbReference>
<dbReference type="InterPro" id="IPR001368">
    <property type="entry name" value="TNFR/NGFR_Cys_rich_reg"/>
</dbReference>
<gene>
    <name evidence="20" type="primary">TNFRSF4</name>
</gene>
<feature type="domain" description="TNFR-Cys" evidence="18">
    <location>
        <begin position="29"/>
        <end position="63"/>
    </location>
</feature>
<feature type="chain" id="PRO_5034459488" description="Tumor necrosis factor receptor superfamily member 4" evidence="17">
    <location>
        <begin position="27"/>
        <end position="278"/>
    </location>
</feature>
<sequence length="278" mass="29188">MCVGAQRPRAPCAALLFLGLVLGATAKPSCVGNTYPSGNKCCHECQPGHWMERRCTKDHRTLCRPCEDGFYNEVVNYAAACKPCTQCNRASGSEIKQKCSTTQDTVCSCTPGTQPREGSFKLGVDCAPCPLGHFSPGNNQACKPWTNCTLAGKHTLRAASNSSDAICEDRRLPATLSGETQGPPARPPTAQPTTAWLRTSQAPSTSPTLPPKGPELAAFLGVGLGLGLGLLVLMAAALVLQGPAHLPPLALFSSPGGDGFRTPVQEEHADAYCTLAKI</sequence>
<dbReference type="GeneID" id="109391150"/>
<name>A0A8B7SNP4_HIPAR</name>
<keyword evidence="4" id="KW-0677">Repeat</keyword>
<evidence type="ECO:0000256" key="17">
    <source>
        <dbReference type="SAM" id="SignalP"/>
    </source>
</evidence>
<dbReference type="Pfam" id="PF00020">
    <property type="entry name" value="TNFR_c6"/>
    <property type="match status" value="2"/>
</dbReference>
<proteinExistence type="predicted"/>
<evidence type="ECO:0000256" key="4">
    <source>
        <dbReference type="ARBA" id="ARBA00022737"/>
    </source>
</evidence>
<feature type="repeat" description="TNFR-Cys" evidence="14">
    <location>
        <begin position="65"/>
        <end position="107"/>
    </location>
</feature>
<dbReference type="CTD" id="7293"/>
<dbReference type="OrthoDB" id="9950067at2759"/>
<reference evidence="20" key="1">
    <citation type="submission" date="2025-08" db="UniProtKB">
        <authorList>
            <consortium name="RefSeq"/>
        </authorList>
    </citation>
    <scope>IDENTIFICATION</scope>
    <source>
        <tissue evidence="20">Muscle</tissue>
    </source>
</reference>
<dbReference type="PANTHER" id="PTHR47881">
    <property type="entry name" value="TUMOR NECROSIS FACTOR RECEPTOR SUBFAMILY MEMBER 4"/>
    <property type="match status" value="1"/>
</dbReference>
<evidence type="ECO:0000256" key="5">
    <source>
        <dbReference type="ARBA" id="ARBA00022989"/>
    </source>
</evidence>
<feature type="region of interest" description="Disordered" evidence="15">
    <location>
        <begin position="175"/>
        <end position="210"/>
    </location>
</feature>
<keyword evidence="2 16" id="KW-0812">Transmembrane</keyword>